<sequence>MTANNVGNYLYHKRRAQALIPQSLSTLCTKDDLIEILLTPLFDFLVGSEKRTVTIQQRSYKETLASIVGPHQQRQDERVHYQDSLSGGRGTRAFLRFTEFAYRGRYTTPSREDGVLPNPLNDLNATLLEEQNYFYYDEGEAMPGSRCPYQAFWEHFLIQRLDGEEASENFAPDLIFHA</sequence>
<organism evidence="1 2">
    <name type="scientific">Aspergillus hiratsukae</name>
    <dbReference type="NCBI Taxonomy" id="1194566"/>
    <lineage>
        <taxon>Eukaryota</taxon>
        <taxon>Fungi</taxon>
        <taxon>Dikarya</taxon>
        <taxon>Ascomycota</taxon>
        <taxon>Pezizomycotina</taxon>
        <taxon>Eurotiomycetes</taxon>
        <taxon>Eurotiomycetidae</taxon>
        <taxon>Eurotiales</taxon>
        <taxon>Aspergillaceae</taxon>
        <taxon>Aspergillus</taxon>
        <taxon>Aspergillus subgen. Fumigati</taxon>
    </lineage>
</organism>
<proteinExistence type="predicted"/>
<evidence type="ECO:0000313" key="1">
    <source>
        <dbReference type="EMBL" id="KAF7136996.1"/>
    </source>
</evidence>
<protein>
    <submittedName>
        <fullName evidence="1">Uncharacterized protein</fullName>
    </submittedName>
</protein>
<keyword evidence="2" id="KW-1185">Reference proteome</keyword>
<dbReference type="OrthoDB" id="9997739at2759"/>
<dbReference type="EMBL" id="JACBAD010001666">
    <property type="protein sequence ID" value="KAF7136996.1"/>
    <property type="molecule type" value="Genomic_DNA"/>
</dbReference>
<comment type="caution">
    <text evidence="1">The sequence shown here is derived from an EMBL/GenBank/DDBJ whole genome shotgun (WGS) entry which is preliminary data.</text>
</comment>
<gene>
    <name evidence="1" type="ORF">CNMCM5793_006747</name>
</gene>
<accession>A0A8H6PH31</accession>
<reference evidence="1" key="1">
    <citation type="submission" date="2020-06" db="EMBL/GenBank/DDBJ databases">
        <title>Draft genome sequences of strains closely related to Aspergillus parafelis and Aspergillus hiratsukae.</title>
        <authorList>
            <person name="Dos Santos R.A.C."/>
            <person name="Rivero-Menendez O."/>
            <person name="Steenwyk J.L."/>
            <person name="Mead M.E."/>
            <person name="Goldman G.H."/>
            <person name="Alastruey-Izquierdo A."/>
            <person name="Rokas A."/>
        </authorList>
    </citation>
    <scope>NUCLEOTIDE SEQUENCE</scope>
    <source>
        <strain evidence="1">CNM-CM5793</strain>
    </source>
</reference>
<name>A0A8H6PH31_9EURO</name>
<evidence type="ECO:0000313" key="2">
    <source>
        <dbReference type="Proteomes" id="UP000630445"/>
    </source>
</evidence>
<dbReference type="AlphaFoldDB" id="A0A8H6PH31"/>
<dbReference type="Proteomes" id="UP000630445">
    <property type="component" value="Unassembled WGS sequence"/>
</dbReference>